<name>A0A6J7LGJ3_9ZZZZ</name>
<reference evidence="2" key="1">
    <citation type="submission" date="2020-05" db="EMBL/GenBank/DDBJ databases">
        <authorList>
            <person name="Chiriac C."/>
            <person name="Salcher M."/>
            <person name="Ghai R."/>
            <person name="Kavagutti S V."/>
        </authorList>
    </citation>
    <scope>NUCLEOTIDE SEQUENCE</scope>
</reference>
<evidence type="ECO:0000256" key="1">
    <source>
        <dbReference type="SAM" id="Phobius"/>
    </source>
</evidence>
<gene>
    <name evidence="2" type="ORF">UFOPK3773_02451</name>
</gene>
<proteinExistence type="predicted"/>
<keyword evidence="1" id="KW-0472">Membrane</keyword>
<sequence length="71" mass="7930">MLIPGALLFGFIDSLNFQFQTLGIQVSTDLLGMMPYAITLLALVIVWLRQRRGGHGVPRALGIPYERESRT</sequence>
<protein>
    <submittedName>
        <fullName evidence="2">Unannotated protein</fullName>
    </submittedName>
</protein>
<organism evidence="2">
    <name type="scientific">freshwater metagenome</name>
    <dbReference type="NCBI Taxonomy" id="449393"/>
    <lineage>
        <taxon>unclassified sequences</taxon>
        <taxon>metagenomes</taxon>
        <taxon>ecological metagenomes</taxon>
    </lineage>
</organism>
<feature type="transmembrane region" description="Helical" evidence="1">
    <location>
        <begin position="30"/>
        <end position="48"/>
    </location>
</feature>
<keyword evidence="1" id="KW-1133">Transmembrane helix</keyword>
<dbReference type="AlphaFoldDB" id="A0A6J7LGJ3"/>
<keyword evidence="1" id="KW-0812">Transmembrane</keyword>
<evidence type="ECO:0000313" key="2">
    <source>
        <dbReference type="EMBL" id="CAB4965883.1"/>
    </source>
</evidence>
<accession>A0A6J7LGJ3</accession>
<dbReference type="EMBL" id="CAFBNF010000425">
    <property type="protein sequence ID" value="CAB4965883.1"/>
    <property type="molecule type" value="Genomic_DNA"/>
</dbReference>